<keyword evidence="3" id="KW-0963">Cytoplasm</keyword>
<keyword evidence="10" id="KW-1185">Reference proteome</keyword>
<dbReference type="GO" id="GO:0005737">
    <property type="term" value="C:cytoplasm"/>
    <property type="evidence" value="ECO:0007669"/>
    <property type="project" value="UniProtKB-SubCell"/>
</dbReference>
<dbReference type="Pfam" id="PF00009">
    <property type="entry name" value="GTP_EFTU"/>
    <property type="match status" value="1"/>
</dbReference>
<proteinExistence type="predicted"/>
<sequence>MEYLLVGVLGHIDHGKSSLIRAMNGFWGDSSKEEMRRSITIEPSFSHLELENRMIAFVDTPGHESLISKTINASLSLDLSLLVVDINEGIMPQTNEHLLILNALNIPFLLVLNKCDLCKDLESKKAQILKNLPQSVGVVETSIYNSQSIENLKQALLNYKITPKSKNGNKDGFFRMYVDNVLHKHGYGTIILGTIYQGAIYKGDKIFINDLKKESVVRALQVHKVEATNAKAHSRVALNLKNIETKELKNGMCLSPKAKMRGFDKIDIFTRTPLKHLQCVNIQISAKKSLARVLDLGENFYTLELEEPFFVCFKDLGVVSVANRVVGGLEVLNPITDPLNKALKLELLKALKLDDFKKAFELLALGHLKGFGLGCVEQRFNLKLDKALEIAKKTNLLLDEENITLYSLKALERRIKFYRSKLSTNTLFGASDFLSLQALETLRELGALDKKDGLYLKKGLKIDSIKNKLSQSMLEFLENPTPLAPYNLYETLDLDKVTGDNLLKSLTKAKKVVRLNKNVFVGAITLSKILAQMRSIILKDGFIDVSNFKKHLEISRKYLINYLEYLDSFKDIKREKDRRYLGV</sequence>
<dbReference type="SUPFAM" id="SSF52540">
    <property type="entry name" value="P-loop containing nucleoside triphosphate hydrolases"/>
    <property type="match status" value="1"/>
</dbReference>
<organism evidence="9 10">
    <name type="scientific">Helicobacter cetorum (strain ATCC BAA-540 / CCUG 52418 / MIT 99-5656)</name>
    <dbReference type="NCBI Taxonomy" id="1163745"/>
    <lineage>
        <taxon>Bacteria</taxon>
        <taxon>Pseudomonadati</taxon>
        <taxon>Campylobacterota</taxon>
        <taxon>Epsilonproteobacteria</taxon>
        <taxon>Campylobacterales</taxon>
        <taxon>Helicobacteraceae</taxon>
        <taxon>Helicobacter</taxon>
    </lineage>
</organism>
<dbReference type="InterPro" id="IPR004161">
    <property type="entry name" value="EFTu-like_2"/>
</dbReference>
<dbReference type="InterPro" id="IPR050055">
    <property type="entry name" value="EF-Tu_GTPase"/>
</dbReference>
<dbReference type="InterPro" id="IPR036390">
    <property type="entry name" value="WH_DNA-bd_sf"/>
</dbReference>
<evidence type="ECO:0000259" key="8">
    <source>
        <dbReference type="PROSITE" id="PS51722"/>
    </source>
</evidence>
<comment type="function">
    <text evidence="6">Translation factor necessary for the incorporation of selenocysteine into proteins. It probably replaces EF-Tu for the insertion of selenocysteine directed by the UGA codon. SelB binds GTP and GDP.</text>
</comment>
<dbReference type="Proteomes" id="UP000005013">
    <property type="component" value="Chromosome"/>
</dbReference>
<comment type="subcellular location">
    <subcellularLocation>
        <location evidence="1">Cytoplasm</location>
    </subcellularLocation>
</comment>
<evidence type="ECO:0000313" key="10">
    <source>
        <dbReference type="Proteomes" id="UP000005013"/>
    </source>
</evidence>
<dbReference type="PANTHER" id="PTHR43721:SF11">
    <property type="entry name" value="SELENOCYSTEINE-SPECIFIC ELONGATION FACTOR"/>
    <property type="match status" value="1"/>
</dbReference>
<dbReference type="GO" id="GO:0003723">
    <property type="term" value="F:RNA binding"/>
    <property type="evidence" value="ECO:0007669"/>
    <property type="project" value="InterPro"/>
</dbReference>
<dbReference type="Pfam" id="PF09107">
    <property type="entry name" value="WHD_3rd_SelB"/>
    <property type="match status" value="1"/>
</dbReference>
<protein>
    <recommendedName>
        <fullName evidence="2">Selenocysteine-specific elongation factor</fullName>
    </recommendedName>
    <alternativeName>
        <fullName evidence="7">SelB translation factor</fullName>
    </alternativeName>
</protein>
<dbReference type="KEGG" id="hcm:HCD_07135"/>
<evidence type="ECO:0000256" key="6">
    <source>
        <dbReference type="ARBA" id="ARBA00025526"/>
    </source>
</evidence>
<evidence type="ECO:0000256" key="3">
    <source>
        <dbReference type="ARBA" id="ARBA00022490"/>
    </source>
</evidence>
<evidence type="ECO:0000256" key="4">
    <source>
        <dbReference type="ARBA" id="ARBA00022917"/>
    </source>
</evidence>
<dbReference type="GO" id="GO:0005525">
    <property type="term" value="F:GTP binding"/>
    <property type="evidence" value="ECO:0007669"/>
    <property type="project" value="UniProtKB-KW"/>
</dbReference>
<keyword evidence="4" id="KW-0648">Protein biosynthesis</keyword>
<dbReference type="NCBIfam" id="TIGR00475">
    <property type="entry name" value="selB"/>
    <property type="match status" value="1"/>
</dbReference>
<dbReference type="OrthoDB" id="9803139at2"/>
<evidence type="ECO:0000313" key="9">
    <source>
        <dbReference type="EMBL" id="AFI06420.1"/>
    </source>
</evidence>
<dbReference type="EMBL" id="CP003481">
    <property type="protein sequence ID" value="AFI06420.1"/>
    <property type="molecule type" value="Genomic_DNA"/>
</dbReference>
<dbReference type="InterPro" id="IPR000795">
    <property type="entry name" value="T_Tr_GTP-bd_dom"/>
</dbReference>
<name>I0EU01_HELCM</name>
<evidence type="ECO:0000256" key="1">
    <source>
        <dbReference type="ARBA" id="ARBA00004496"/>
    </source>
</evidence>
<dbReference type="InterPro" id="IPR004535">
    <property type="entry name" value="Transl_elong_SelB"/>
</dbReference>
<evidence type="ECO:0000256" key="2">
    <source>
        <dbReference type="ARBA" id="ARBA00015953"/>
    </source>
</evidence>
<dbReference type="InterPro" id="IPR009000">
    <property type="entry name" value="Transl_B-barrel_sf"/>
</dbReference>
<keyword evidence="9" id="KW-0251">Elongation factor</keyword>
<reference evidence="9 10" key="1">
    <citation type="journal article" date="2013" name="PLoS ONE">
        <title>Sequence Divergence and Conservation in Genomes ofHelicobacter cetorum Strains from a Dolphin and a Whale.</title>
        <authorList>
            <person name="Kersulyte D."/>
            <person name="Rossi M."/>
            <person name="Berg D.E."/>
        </authorList>
    </citation>
    <scope>NUCLEOTIDE SEQUENCE [LARGE SCALE GENOMIC DNA]</scope>
    <source>
        <strain evidence="9 10">MIT 99-5656</strain>
    </source>
</reference>
<dbReference type="STRING" id="1163745.HCD_07135"/>
<dbReference type="PANTHER" id="PTHR43721">
    <property type="entry name" value="ELONGATION FACTOR TU-RELATED"/>
    <property type="match status" value="1"/>
</dbReference>
<gene>
    <name evidence="9" type="ordered locus">HCD_07135</name>
</gene>
<dbReference type="Pfam" id="PF03144">
    <property type="entry name" value="GTP_EFTU_D2"/>
    <property type="match status" value="1"/>
</dbReference>
<dbReference type="InterPro" id="IPR036388">
    <property type="entry name" value="WH-like_DNA-bd_sf"/>
</dbReference>
<dbReference type="SUPFAM" id="SSF50447">
    <property type="entry name" value="Translation proteins"/>
    <property type="match status" value="1"/>
</dbReference>
<dbReference type="eggNOG" id="COG3276">
    <property type="taxonomic scope" value="Bacteria"/>
</dbReference>
<dbReference type="InterPro" id="IPR005225">
    <property type="entry name" value="Small_GTP-bd"/>
</dbReference>
<dbReference type="SUPFAM" id="SSF46785">
    <property type="entry name" value="Winged helix' DNA-binding domain"/>
    <property type="match status" value="1"/>
</dbReference>
<keyword evidence="5" id="KW-0547">Nucleotide-binding</keyword>
<accession>I0EU01</accession>
<dbReference type="AlphaFoldDB" id="I0EU01"/>
<dbReference type="Gene3D" id="2.40.30.10">
    <property type="entry name" value="Translation factors"/>
    <property type="match status" value="1"/>
</dbReference>
<dbReference type="PATRIC" id="fig|1163745.3.peg.1504"/>
<dbReference type="PROSITE" id="PS51722">
    <property type="entry name" value="G_TR_2"/>
    <property type="match status" value="1"/>
</dbReference>
<dbReference type="RefSeq" id="WP_014659901.1">
    <property type="nucleotide sequence ID" value="NC_017735.1"/>
</dbReference>
<dbReference type="GO" id="GO:0003924">
    <property type="term" value="F:GTPase activity"/>
    <property type="evidence" value="ECO:0007669"/>
    <property type="project" value="InterPro"/>
</dbReference>
<evidence type="ECO:0000256" key="5">
    <source>
        <dbReference type="ARBA" id="ARBA00023134"/>
    </source>
</evidence>
<keyword evidence="5" id="KW-0342">GTP-binding</keyword>
<dbReference type="Gene3D" id="1.10.10.10">
    <property type="entry name" value="Winged helix-like DNA-binding domain superfamily/Winged helix DNA-binding domain"/>
    <property type="match status" value="1"/>
</dbReference>
<dbReference type="InterPro" id="IPR027417">
    <property type="entry name" value="P-loop_NTPase"/>
</dbReference>
<dbReference type="Gene3D" id="3.40.50.300">
    <property type="entry name" value="P-loop containing nucleotide triphosphate hydrolases"/>
    <property type="match status" value="1"/>
</dbReference>
<dbReference type="InterPro" id="IPR015191">
    <property type="entry name" value="SelB_WHD4"/>
</dbReference>
<feature type="domain" description="Tr-type G" evidence="8">
    <location>
        <begin position="1"/>
        <end position="164"/>
    </location>
</feature>
<dbReference type="NCBIfam" id="TIGR00231">
    <property type="entry name" value="small_GTP"/>
    <property type="match status" value="1"/>
</dbReference>
<evidence type="ECO:0000256" key="7">
    <source>
        <dbReference type="ARBA" id="ARBA00031615"/>
    </source>
</evidence>
<dbReference type="HOGENOM" id="CLU_023030_3_1_7"/>
<dbReference type="GO" id="GO:0001514">
    <property type="term" value="P:selenocysteine incorporation"/>
    <property type="evidence" value="ECO:0007669"/>
    <property type="project" value="InterPro"/>
</dbReference>
<dbReference type="GO" id="GO:0003746">
    <property type="term" value="F:translation elongation factor activity"/>
    <property type="evidence" value="ECO:0007669"/>
    <property type="project" value="UniProtKB-KW"/>
</dbReference>